<evidence type="ECO:0000313" key="7">
    <source>
        <dbReference type="Proteomes" id="UP001152759"/>
    </source>
</evidence>
<proteinExistence type="predicted"/>
<dbReference type="AlphaFoldDB" id="A0A9P0AH66"/>
<sequence length="221" mass="25342">MQNRDAKEWFTLDDLVKAIPNLGLVIDLCNTQKYYKPKDLESRGIIHKKVVCIGGAVPPKSVTDKFCSIIDDFLKENDSDKLVGVHCTHGLNRTGYLVCRYLMTRLNMTPDDAIKAFEDARGHKMVRLKLKNHLLKFKDPNFVEVEETKKRFKGPDFRGQRQRNNPNLGEKKAGTTKSFLDPDFQGQLNSRRTTRDPNNWREPNPHYPEYDASSSMGQSGI</sequence>
<dbReference type="SUPFAM" id="SSF52799">
    <property type="entry name" value="(Phosphotyrosine protein) phosphatases II"/>
    <property type="match status" value="1"/>
</dbReference>
<dbReference type="InterPro" id="IPR016130">
    <property type="entry name" value="Tyr_Pase_AS"/>
</dbReference>
<keyword evidence="7" id="KW-1185">Reference proteome</keyword>
<dbReference type="PROSITE" id="PS50054">
    <property type="entry name" value="TYR_PHOSPHATASE_DUAL"/>
    <property type="match status" value="1"/>
</dbReference>
<dbReference type="PROSITE" id="PS00383">
    <property type="entry name" value="TYR_PHOSPHATASE_1"/>
    <property type="match status" value="1"/>
</dbReference>
<dbReference type="InterPro" id="IPR029021">
    <property type="entry name" value="Prot-tyrosine_phosphatase-like"/>
</dbReference>
<dbReference type="GO" id="GO:0004721">
    <property type="term" value="F:phosphoprotein phosphatase activity"/>
    <property type="evidence" value="ECO:0007669"/>
    <property type="project" value="UniProtKB-KW"/>
</dbReference>
<organism evidence="6 7">
    <name type="scientific">Bemisia tabaci</name>
    <name type="common">Sweetpotato whitefly</name>
    <name type="synonym">Aleurodes tabaci</name>
    <dbReference type="NCBI Taxonomy" id="7038"/>
    <lineage>
        <taxon>Eukaryota</taxon>
        <taxon>Metazoa</taxon>
        <taxon>Ecdysozoa</taxon>
        <taxon>Arthropoda</taxon>
        <taxon>Hexapoda</taxon>
        <taxon>Insecta</taxon>
        <taxon>Pterygota</taxon>
        <taxon>Neoptera</taxon>
        <taxon>Paraneoptera</taxon>
        <taxon>Hemiptera</taxon>
        <taxon>Sternorrhyncha</taxon>
        <taxon>Aleyrodoidea</taxon>
        <taxon>Aleyrodidae</taxon>
        <taxon>Aleyrodinae</taxon>
        <taxon>Bemisia</taxon>
    </lineage>
</organism>
<dbReference type="PANTHER" id="PTHR10367">
    <property type="entry name" value="MRNA-CAPPING ENZYME"/>
    <property type="match status" value="1"/>
</dbReference>
<evidence type="ECO:0000313" key="6">
    <source>
        <dbReference type="EMBL" id="CAH0391744.1"/>
    </source>
</evidence>
<name>A0A9P0AH66_BEMTA</name>
<dbReference type="InterPro" id="IPR000387">
    <property type="entry name" value="Tyr_Pase_dom"/>
</dbReference>
<evidence type="ECO:0000256" key="3">
    <source>
        <dbReference type="SAM" id="MobiDB-lite"/>
    </source>
</evidence>
<dbReference type="InterPro" id="IPR051029">
    <property type="entry name" value="mRNA_Capping_Enz/RNA_Phosphat"/>
</dbReference>
<dbReference type="SMART" id="SM00195">
    <property type="entry name" value="DSPc"/>
    <property type="match status" value="1"/>
</dbReference>
<dbReference type="GO" id="GO:0004651">
    <property type="term" value="F:polynucleotide 5'-phosphatase activity"/>
    <property type="evidence" value="ECO:0007669"/>
    <property type="project" value="TreeGrafter"/>
</dbReference>
<dbReference type="Gene3D" id="3.90.190.10">
    <property type="entry name" value="Protein tyrosine phosphatase superfamily"/>
    <property type="match status" value="1"/>
</dbReference>
<dbReference type="PROSITE" id="PS50056">
    <property type="entry name" value="TYR_PHOSPHATASE_2"/>
    <property type="match status" value="1"/>
</dbReference>
<evidence type="ECO:0000256" key="1">
    <source>
        <dbReference type="ARBA" id="ARBA00022801"/>
    </source>
</evidence>
<dbReference type="EMBL" id="OU963867">
    <property type="protein sequence ID" value="CAH0391744.1"/>
    <property type="molecule type" value="Genomic_DNA"/>
</dbReference>
<feature type="compositionally biased region" description="Polar residues" evidence="3">
    <location>
        <begin position="212"/>
        <end position="221"/>
    </location>
</feature>
<evidence type="ECO:0000259" key="5">
    <source>
        <dbReference type="PROSITE" id="PS50056"/>
    </source>
</evidence>
<reference evidence="6" key="1">
    <citation type="submission" date="2021-12" db="EMBL/GenBank/DDBJ databases">
        <authorList>
            <person name="King R."/>
        </authorList>
    </citation>
    <scope>NUCLEOTIDE SEQUENCE</scope>
</reference>
<feature type="domain" description="Tyrosine-protein phosphatase" evidence="4">
    <location>
        <begin position="1"/>
        <end position="143"/>
    </location>
</feature>
<evidence type="ECO:0000259" key="4">
    <source>
        <dbReference type="PROSITE" id="PS50054"/>
    </source>
</evidence>
<dbReference type="PANTHER" id="PTHR10367:SF9">
    <property type="entry name" value="DUAL-SPECIFICITY PHOSPHATASE 11 (RNA_RNP COMPLEX 1-INTERACTING)"/>
    <property type="match status" value="1"/>
</dbReference>
<accession>A0A9P0AH66</accession>
<evidence type="ECO:0000256" key="2">
    <source>
        <dbReference type="ARBA" id="ARBA00022912"/>
    </source>
</evidence>
<gene>
    <name evidence="6" type="ORF">BEMITA_LOCUS10334</name>
</gene>
<feature type="region of interest" description="Disordered" evidence="3">
    <location>
        <begin position="153"/>
        <end position="221"/>
    </location>
</feature>
<dbReference type="Pfam" id="PF00782">
    <property type="entry name" value="DSPc"/>
    <property type="match status" value="1"/>
</dbReference>
<protein>
    <recommendedName>
        <fullName evidence="8">RNA/RNP complex-1-interacting phosphatase</fullName>
    </recommendedName>
</protein>
<dbReference type="Proteomes" id="UP001152759">
    <property type="component" value="Chromosome 6"/>
</dbReference>
<keyword evidence="2" id="KW-0904">Protein phosphatase</keyword>
<feature type="domain" description="Tyrosine specific protein phosphatases" evidence="5">
    <location>
        <begin position="64"/>
        <end position="121"/>
    </location>
</feature>
<dbReference type="InterPro" id="IPR020422">
    <property type="entry name" value="TYR_PHOSPHATASE_DUAL_dom"/>
</dbReference>
<keyword evidence="1" id="KW-0378">Hydrolase</keyword>
<dbReference type="InterPro" id="IPR000340">
    <property type="entry name" value="Dual-sp_phosphatase_cat-dom"/>
</dbReference>
<evidence type="ECO:0008006" key="8">
    <source>
        <dbReference type="Google" id="ProtNLM"/>
    </source>
</evidence>